<dbReference type="SUPFAM" id="SSF54236">
    <property type="entry name" value="Ubiquitin-like"/>
    <property type="match status" value="3"/>
</dbReference>
<sequence>MDVIFQPTQGNPFTLEVGYFATVIEIKHKIQKDQGIPISKQTLIFNGSVLQDDLNVHHSDILDQSRIQLVMASDPGTHQVNNEELSQSKIQLLLEMPTSKLGITVEMYVDETIQKLKEKIYEREGIPINRLVIHANGVELNDHKSMRDCDLSDNSEIEVSVRSSPATSGSSGNISGLKKLRIVVLSKCGTKKIPVEVNASDNIGELRKKLQKLNNQLQLDLPQDGYFFIYKQNVMDDDRSFRWHHVLQGDTIEIFNGSVSGGL</sequence>
<evidence type="ECO:0000313" key="2">
    <source>
        <dbReference type="EMBL" id="KAG8383689.1"/>
    </source>
</evidence>
<gene>
    <name evidence="2" type="ORF">BUALT_Bualt04G0040100</name>
</gene>
<dbReference type="PANTHER" id="PTHR10621">
    <property type="entry name" value="UV EXCISION REPAIR PROTEIN RAD23"/>
    <property type="match status" value="1"/>
</dbReference>
<dbReference type="EMBL" id="WHWC01000004">
    <property type="protein sequence ID" value="KAG8383689.1"/>
    <property type="molecule type" value="Genomic_DNA"/>
</dbReference>
<keyword evidence="3" id="KW-1185">Reference proteome</keyword>
<dbReference type="FunFam" id="3.10.20.90:FF:000341">
    <property type="entry name" value="Ubiquitin-like superfamily protein"/>
    <property type="match status" value="1"/>
</dbReference>
<dbReference type="Pfam" id="PF00240">
    <property type="entry name" value="ubiquitin"/>
    <property type="match status" value="3"/>
</dbReference>
<dbReference type="GO" id="GO:0005829">
    <property type="term" value="C:cytosol"/>
    <property type="evidence" value="ECO:0007669"/>
    <property type="project" value="TreeGrafter"/>
</dbReference>
<dbReference type="SMART" id="SM00213">
    <property type="entry name" value="UBQ"/>
    <property type="match status" value="3"/>
</dbReference>
<dbReference type="PROSITE" id="PS50053">
    <property type="entry name" value="UBIQUITIN_2"/>
    <property type="match status" value="3"/>
</dbReference>
<comment type="caution">
    <text evidence="2">The sequence shown here is derived from an EMBL/GenBank/DDBJ whole genome shotgun (WGS) entry which is preliminary data.</text>
</comment>
<evidence type="ECO:0000259" key="1">
    <source>
        <dbReference type="PROSITE" id="PS50053"/>
    </source>
</evidence>
<proteinExistence type="predicted"/>
<dbReference type="Gene3D" id="3.10.20.90">
    <property type="entry name" value="Phosphatidylinositol 3-kinase Catalytic Subunit, Chain A, domain 1"/>
    <property type="match status" value="3"/>
</dbReference>
<dbReference type="GO" id="GO:0005654">
    <property type="term" value="C:nucleoplasm"/>
    <property type="evidence" value="ECO:0007669"/>
    <property type="project" value="TreeGrafter"/>
</dbReference>
<dbReference type="GO" id="GO:0043130">
    <property type="term" value="F:ubiquitin binding"/>
    <property type="evidence" value="ECO:0007669"/>
    <property type="project" value="TreeGrafter"/>
</dbReference>
<feature type="domain" description="Ubiquitin-like" evidence="1">
    <location>
        <begin position="1"/>
        <end position="76"/>
    </location>
</feature>
<accession>A0AAV6XTR5</accession>
<dbReference type="InterPro" id="IPR019954">
    <property type="entry name" value="Ubiquitin_CS"/>
</dbReference>
<dbReference type="InterPro" id="IPR029071">
    <property type="entry name" value="Ubiquitin-like_domsf"/>
</dbReference>
<dbReference type="PANTHER" id="PTHR10621:SF38">
    <property type="entry name" value="UBIQUITIN DOMAIN-CONTAINING PROTEIN 7SL RNA1-RELATED"/>
    <property type="match status" value="1"/>
</dbReference>
<dbReference type="GO" id="GO:0043161">
    <property type="term" value="P:proteasome-mediated ubiquitin-dependent protein catabolic process"/>
    <property type="evidence" value="ECO:0007669"/>
    <property type="project" value="TreeGrafter"/>
</dbReference>
<dbReference type="GO" id="GO:0031593">
    <property type="term" value="F:polyubiquitin modification-dependent protein binding"/>
    <property type="evidence" value="ECO:0007669"/>
    <property type="project" value="TreeGrafter"/>
</dbReference>
<dbReference type="AlphaFoldDB" id="A0AAV6XTR5"/>
<dbReference type="Proteomes" id="UP000826271">
    <property type="component" value="Unassembled WGS sequence"/>
</dbReference>
<dbReference type="PROSITE" id="PS00299">
    <property type="entry name" value="UBIQUITIN_1"/>
    <property type="match status" value="1"/>
</dbReference>
<evidence type="ECO:0000313" key="3">
    <source>
        <dbReference type="Proteomes" id="UP000826271"/>
    </source>
</evidence>
<dbReference type="InterPro" id="IPR000626">
    <property type="entry name" value="Ubiquitin-like_dom"/>
</dbReference>
<feature type="domain" description="Ubiquitin-like" evidence="1">
    <location>
        <begin position="180"/>
        <end position="261"/>
    </location>
</feature>
<feature type="domain" description="Ubiquitin-like" evidence="1">
    <location>
        <begin position="90"/>
        <end position="166"/>
    </location>
</feature>
<dbReference type="CDD" id="cd17039">
    <property type="entry name" value="Ubl_ubiquitin_like"/>
    <property type="match status" value="2"/>
</dbReference>
<dbReference type="GO" id="GO:0070628">
    <property type="term" value="F:proteasome binding"/>
    <property type="evidence" value="ECO:0007669"/>
    <property type="project" value="TreeGrafter"/>
</dbReference>
<protein>
    <recommendedName>
        <fullName evidence="1">Ubiquitin-like domain-containing protein</fullName>
    </recommendedName>
</protein>
<reference evidence="2" key="1">
    <citation type="submission" date="2019-10" db="EMBL/GenBank/DDBJ databases">
        <authorList>
            <person name="Zhang R."/>
            <person name="Pan Y."/>
            <person name="Wang J."/>
            <person name="Ma R."/>
            <person name="Yu S."/>
        </authorList>
    </citation>
    <scope>NUCLEOTIDE SEQUENCE</scope>
    <source>
        <strain evidence="2">LA-IB0</strain>
        <tissue evidence="2">Leaf</tissue>
    </source>
</reference>
<name>A0AAV6XTR5_9LAMI</name>
<organism evidence="2 3">
    <name type="scientific">Buddleja alternifolia</name>
    <dbReference type="NCBI Taxonomy" id="168488"/>
    <lineage>
        <taxon>Eukaryota</taxon>
        <taxon>Viridiplantae</taxon>
        <taxon>Streptophyta</taxon>
        <taxon>Embryophyta</taxon>
        <taxon>Tracheophyta</taxon>
        <taxon>Spermatophyta</taxon>
        <taxon>Magnoliopsida</taxon>
        <taxon>eudicotyledons</taxon>
        <taxon>Gunneridae</taxon>
        <taxon>Pentapetalae</taxon>
        <taxon>asterids</taxon>
        <taxon>lamiids</taxon>
        <taxon>Lamiales</taxon>
        <taxon>Scrophulariaceae</taxon>
        <taxon>Buddlejeae</taxon>
        <taxon>Buddleja</taxon>
    </lineage>
</organism>